<dbReference type="InterPro" id="IPR036508">
    <property type="entry name" value="Chitin-bd_dom_sf"/>
</dbReference>
<reference evidence="9 10" key="1">
    <citation type="submission" date="2023-03" db="EMBL/GenBank/DDBJ databases">
        <title>High-quality genome of Scylla paramamosain provides insights in environmental adaptation.</title>
        <authorList>
            <person name="Zhang L."/>
        </authorList>
    </citation>
    <scope>NUCLEOTIDE SEQUENCE [LARGE SCALE GENOMIC DNA]</scope>
    <source>
        <strain evidence="9">LZ_2023a</strain>
        <tissue evidence="9">Muscle</tissue>
    </source>
</reference>
<feature type="domain" description="Chitin-binding type-2" evidence="8">
    <location>
        <begin position="86"/>
        <end position="144"/>
    </location>
</feature>
<gene>
    <name evidence="9" type="ORF">O3P69_000220</name>
</gene>
<evidence type="ECO:0000259" key="8">
    <source>
        <dbReference type="PROSITE" id="PS50940"/>
    </source>
</evidence>
<dbReference type="SUPFAM" id="SSF57625">
    <property type="entry name" value="Invertebrate chitin-binding proteins"/>
    <property type="match status" value="6"/>
</dbReference>
<keyword evidence="3" id="KW-0677">Repeat</keyword>
<feature type="signal peptide" evidence="7">
    <location>
        <begin position="1"/>
        <end position="16"/>
    </location>
</feature>
<sequence length="552" mass="61395">MKTLLVLAAHLALVLSQSCPSGGARYLPDRDQCDKYYECINGVKYERLCPDGLLFHDKITDGRYPCLYPNEVDCGSRTRTQPPQPTENCPHQWGYFGSGDRAQCGFFFNCVNGVAYRQDCPPGLAFSSVTYRCEWPDESPDCDAVAFLGFSCPATPGVSGYTQHKSHRDCREYFVCDNGNPRAHYCELGLVYNERTRSAPSRPYQLPLSCLTRSGPIPPPSPATAPSTSLASGTGGCADLRLPGGSRTILEPHVNPSVLGQSCPQKGERYFPDREQCDKYYKCVNGVKYERLCPDGLLFNDKIIDNRYPCYYPHEVDCGSRSRKQPPQPTERCPHQWGYFASGNRSQCGFFLSCANGVAIEQYCPHGLAFSSATNRCEWPEASPDCGAAAFLKFSCPPSTGNGELTGYTQHRSQKDCRKFIICVNGNPRAHYCELGLVYKEATRKCVNPDEVEGCENHYSPSDLLMYQKRLKWISVVNERREAELPELRKQSPLLSPTGRHSNPATSLSRRASCRACARPKSSLAHHTVPALRLSLLGPYACQLLLLLLHLS</sequence>
<feature type="domain" description="Chitin-binding type-2" evidence="8">
    <location>
        <begin position="149"/>
        <end position="212"/>
    </location>
</feature>
<dbReference type="AlphaFoldDB" id="A0AAW0UVC6"/>
<comment type="caution">
    <text evidence="9">The sequence shown here is derived from an EMBL/GenBank/DDBJ whole genome shotgun (WGS) entry which is preliminary data.</text>
</comment>
<keyword evidence="10" id="KW-1185">Reference proteome</keyword>
<dbReference type="PROSITE" id="PS50940">
    <property type="entry name" value="CHIT_BIND_II"/>
    <property type="match status" value="6"/>
</dbReference>
<dbReference type="PROSITE" id="PS51257">
    <property type="entry name" value="PROKAR_LIPOPROTEIN"/>
    <property type="match status" value="1"/>
</dbReference>
<evidence type="ECO:0000256" key="3">
    <source>
        <dbReference type="ARBA" id="ARBA00022737"/>
    </source>
</evidence>
<accession>A0AAW0UVC6</accession>
<feature type="domain" description="Chitin-binding type-2" evidence="8">
    <location>
        <begin position="330"/>
        <end position="388"/>
    </location>
</feature>
<feature type="domain" description="Chitin-binding type-2" evidence="8">
    <location>
        <begin position="16"/>
        <end position="76"/>
    </location>
</feature>
<evidence type="ECO:0000256" key="5">
    <source>
        <dbReference type="ARBA" id="ARBA00023180"/>
    </source>
</evidence>
<keyword evidence="5" id="KW-0325">Glycoprotein</keyword>
<evidence type="ECO:0000256" key="1">
    <source>
        <dbReference type="ARBA" id="ARBA00022669"/>
    </source>
</evidence>
<evidence type="ECO:0000256" key="4">
    <source>
        <dbReference type="ARBA" id="ARBA00023157"/>
    </source>
</evidence>
<name>A0AAW0UVC6_SCYPA</name>
<feature type="domain" description="Chitin-binding type-2" evidence="8">
    <location>
        <begin position="393"/>
        <end position="457"/>
    </location>
</feature>
<feature type="domain" description="Chitin-binding type-2" evidence="8">
    <location>
        <begin position="260"/>
        <end position="320"/>
    </location>
</feature>
<keyword evidence="1" id="KW-0147">Chitin-binding</keyword>
<proteinExistence type="predicted"/>
<organism evidence="9 10">
    <name type="scientific">Scylla paramamosain</name>
    <name type="common">Mud crab</name>
    <dbReference type="NCBI Taxonomy" id="85552"/>
    <lineage>
        <taxon>Eukaryota</taxon>
        <taxon>Metazoa</taxon>
        <taxon>Ecdysozoa</taxon>
        <taxon>Arthropoda</taxon>
        <taxon>Crustacea</taxon>
        <taxon>Multicrustacea</taxon>
        <taxon>Malacostraca</taxon>
        <taxon>Eumalacostraca</taxon>
        <taxon>Eucarida</taxon>
        <taxon>Decapoda</taxon>
        <taxon>Pleocyemata</taxon>
        <taxon>Brachyura</taxon>
        <taxon>Eubrachyura</taxon>
        <taxon>Portunoidea</taxon>
        <taxon>Portunidae</taxon>
        <taxon>Portuninae</taxon>
        <taxon>Scylla</taxon>
    </lineage>
</organism>
<feature type="chain" id="PRO_5043508579" description="Chitin-binding type-2 domain-containing protein" evidence="7">
    <location>
        <begin position="17"/>
        <end position="552"/>
    </location>
</feature>
<dbReference type="Gene3D" id="2.170.140.10">
    <property type="entry name" value="Chitin binding domain"/>
    <property type="match status" value="6"/>
</dbReference>
<dbReference type="InterPro" id="IPR051940">
    <property type="entry name" value="Chitin_bind-dev_reg"/>
</dbReference>
<feature type="region of interest" description="Disordered" evidence="6">
    <location>
        <begin position="488"/>
        <end position="512"/>
    </location>
</feature>
<evidence type="ECO:0000256" key="7">
    <source>
        <dbReference type="SAM" id="SignalP"/>
    </source>
</evidence>
<dbReference type="InterPro" id="IPR002557">
    <property type="entry name" value="Chitin-bd_dom"/>
</dbReference>
<dbReference type="Pfam" id="PF01607">
    <property type="entry name" value="CBM_14"/>
    <property type="match status" value="6"/>
</dbReference>
<protein>
    <recommendedName>
        <fullName evidence="8">Chitin-binding type-2 domain-containing protein</fullName>
    </recommendedName>
</protein>
<feature type="compositionally biased region" description="Polar residues" evidence="6">
    <location>
        <begin position="493"/>
        <end position="504"/>
    </location>
</feature>
<keyword evidence="4" id="KW-1015">Disulfide bond</keyword>
<dbReference type="Proteomes" id="UP001487740">
    <property type="component" value="Unassembled WGS sequence"/>
</dbReference>
<evidence type="ECO:0000256" key="6">
    <source>
        <dbReference type="SAM" id="MobiDB-lite"/>
    </source>
</evidence>
<evidence type="ECO:0000313" key="9">
    <source>
        <dbReference type="EMBL" id="KAK8404005.1"/>
    </source>
</evidence>
<dbReference type="SMART" id="SM00494">
    <property type="entry name" value="ChtBD2"/>
    <property type="match status" value="6"/>
</dbReference>
<dbReference type="GO" id="GO:0005576">
    <property type="term" value="C:extracellular region"/>
    <property type="evidence" value="ECO:0007669"/>
    <property type="project" value="InterPro"/>
</dbReference>
<evidence type="ECO:0000256" key="2">
    <source>
        <dbReference type="ARBA" id="ARBA00022729"/>
    </source>
</evidence>
<evidence type="ECO:0000313" key="10">
    <source>
        <dbReference type="Proteomes" id="UP001487740"/>
    </source>
</evidence>
<dbReference type="EMBL" id="JARAKH010000005">
    <property type="protein sequence ID" value="KAK8404005.1"/>
    <property type="molecule type" value="Genomic_DNA"/>
</dbReference>
<keyword evidence="2 7" id="KW-0732">Signal</keyword>
<dbReference type="GO" id="GO:0008061">
    <property type="term" value="F:chitin binding"/>
    <property type="evidence" value="ECO:0007669"/>
    <property type="project" value="UniProtKB-KW"/>
</dbReference>
<dbReference type="PANTHER" id="PTHR23301">
    <property type="entry name" value="CHITIN BINDING PERITROPHIN-A"/>
    <property type="match status" value="1"/>
</dbReference>
<dbReference type="PANTHER" id="PTHR23301:SF0">
    <property type="entry name" value="CHITIN-BINDING TYPE-2 DOMAIN-CONTAINING PROTEIN-RELATED"/>
    <property type="match status" value="1"/>
</dbReference>